<dbReference type="AlphaFoldDB" id="A0A3T0E6V7"/>
<evidence type="ECO:0000313" key="5">
    <source>
        <dbReference type="Proteomes" id="UP000286954"/>
    </source>
</evidence>
<dbReference type="InterPro" id="IPR054542">
    <property type="entry name" value="Cys_met_metab_PP"/>
</dbReference>
<sequence>MSRDETRESLATRAARAGINADPGHGGIVAPINVAATYLREDPAIPGRFDYARTNAPTRAVLAEAIADLEGGAGACLTASGMAAIDLVLNLLPAGARIVAAHDCYGGTQRLFNARGPQRGFEIVYADATDLTALETALAPGAALLFLETPSNPRLRITDIAAASALGRRAGALVAVDNTVLSPAIQRPLELGADISVSSLTKIINGHSDMVGGVVSVRDAALLEDLAWWLNASGTGLGPFDAFLATRGLRTLPLRARAQSEAALELAGRLAGHGSVVRVDYPGLANHPGHELAARQQAGLFGPLLSLEVKGDPRVFLERLELFSLAQSLGGAESLVSVPALMTHAAMSPQARAHAGISDSLVRLSVGLEDVDDLWRDLETALAAL</sequence>
<dbReference type="Pfam" id="PF01053">
    <property type="entry name" value="Cys_Met_Meta_PP"/>
    <property type="match status" value="1"/>
</dbReference>
<dbReference type="GO" id="GO:0019346">
    <property type="term" value="P:transsulfuration"/>
    <property type="evidence" value="ECO:0007669"/>
    <property type="project" value="InterPro"/>
</dbReference>
<dbReference type="PROSITE" id="PS00868">
    <property type="entry name" value="CYS_MET_METAB_PP"/>
    <property type="match status" value="1"/>
</dbReference>
<dbReference type="EMBL" id="CP018911">
    <property type="protein sequence ID" value="AZU03039.1"/>
    <property type="molecule type" value="Genomic_DNA"/>
</dbReference>
<comment type="similarity">
    <text evidence="3">Belongs to the trans-sulfuration enzymes family.</text>
</comment>
<dbReference type="PANTHER" id="PTHR11808:SF75">
    <property type="entry name" value="CYSTATHIONINE GAMMA-SYNTHASE"/>
    <property type="match status" value="1"/>
</dbReference>
<dbReference type="KEGG" id="gak:X907_0491"/>
<name>A0A3T0E6V7_9PROT</name>
<dbReference type="GO" id="GO:0030170">
    <property type="term" value="F:pyridoxal phosphate binding"/>
    <property type="evidence" value="ECO:0007669"/>
    <property type="project" value="InterPro"/>
</dbReference>
<dbReference type="GO" id="GO:0003962">
    <property type="term" value="F:cystathionine gamma-synthase activity"/>
    <property type="evidence" value="ECO:0007669"/>
    <property type="project" value="TreeGrafter"/>
</dbReference>
<reference evidence="4 5" key="1">
    <citation type="submission" date="2016-12" db="EMBL/GenBank/DDBJ databases">
        <title>The genome of dimorphic prosthecate Glycocaulis alkaliphilus 6b-8t, isolated from crude oil dictates its adaptability in petroleum environments.</title>
        <authorList>
            <person name="Wu X.-L."/>
            <person name="Geng S."/>
        </authorList>
    </citation>
    <scope>NUCLEOTIDE SEQUENCE [LARGE SCALE GENOMIC DNA]</scope>
    <source>
        <strain evidence="4 5">6B-8</strain>
    </source>
</reference>
<dbReference type="GO" id="GO:0019343">
    <property type="term" value="P:cysteine biosynthetic process via cystathionine"/>
    <property type="evidence" value="ECO:0007669"/>
    <property type="project" value="TreeGrafter"/>
</dbReference>
<keyword evidence="2 3" id="KW-0663">Pyridoxal phosphate</keyword>
<dbReference type="CDD" id="cd00614">
    <property type="entry name" value="CGS_like"/>
    <property type="match status" value="1"/>
</dbReference>
<dbReference type="RefSeq" id="WP_127565465.1">
    <property type="nucleotide sequence ID" value="NZ_BMFB01000002.1"/>
</dbReference>
<dbReference type="Proteomes" id="UP000286954">
    <property type="component" value="Chromosome"/>
</dbReference>
<dbReference type="InterPro" id="IPR015422">
    <property type="entry name" value="PyrdxlP-dep_Trfase_small"/>
</dbReference>
<protein>
    <submittedName>
        <fullName evidence="4">Cystathionine gamma-synthase</fullName>
    </submittedName>
</protein>
<dbReference type="InterPro" id="IPR015424">
    <property type="entry name" value="PyrdxlP-dep_Trfase"/>
</dbReference>
<accession>A0A3T0E6V7</accession>
<dbReference type="Gene3D" id="3.40.640.10">
    <property type="entry name" value="Type I PLP-dependent aspartate aminotransferase-like (Major domain)"/>
    <property type="match status" value="1"/>
</dbReference>
<dbReference type="GO" id="GO:0005737">
    <property type="term" value="C:cytoplasm"/>
    <property type="evidence" value="ECO:0007669"/>
    <property type="project" value="TreeGrafter"/>
</dbReference>
<gene>
    <name evidence="4" type="ORF">X907_0491</name>
</gene>
<dbReference type="FunFam" id="3.40.640.10:FF:000046">
    <property type="entry name" value="Cystathionine gamma-lyase"/>
    <property type="match status" value="1"/>
</dbReference>
<evidence type="ECO:0000256" key="1">
    <source>
        <dbReference type="ARBA" id="ARBA00001933"/>
    </source>
</evidence>
<evidence type="ECO:0000313" key="4">
    <source>
        <dbReference type="EMBL" id="AZU03039.1"/>
    </source>
</evidence>
<dbReference type="GO" id="GO:0004123">
    <property type="term" value="F:cystathionine gamma-lyase activity"/>
    <property type="evidence" value="ECO:0007669"/>
    <property type="project" value="TreeGrafter"/>
</dbReference>
<dbReference type="SUPFAM" id="SSF53383">
    <property type="entry name" value="PLP-dependent transferases"/>
    <property type="match status" value="1"/>
</dbReference>
<dbReference type="InterPro" id="IPR015421">
    <property type="entry name" value="PyrdxlP-dep_Trfase_major"/>
</dbReference>
<evidence type="ECO:0000256" key="2">
    <source>
        <dbReference type="ARBA" id="ARBA00022898"/>
    </source>
</evidence>
<dbReference type="Gene3D" id="3.90.1150.10">
    <property type="entry name" value="Aspartate Aminotransferase, domain 1"/>
    <property type="match status" value="1"/>
</dbReference>
<dbReference type="OrthoDB" id="9790858at2"/>
<comment type="cofactor">
    <cofactor evidence="1 3">
        <name>pyridoxal 5'-phosphate</name>
        <dbReference type="ChEBI" id="CHEBI:597326"/>
    </cofactor>
</comment>
<dbReference type="PIRSF" id="PIRSF001434">
    <property type="entry name" value="CGS"/>
    <property type="match status" value="1"/>
</dbReference>
<proteinExistence type="inferred from homology"/>
<dbReference type="InterPro" id="IPR000277">
    <property type="entry name" value="Cys/Met-Metab_PyrdxlP-dep_enz"/>
</dbReference>
<dbReference type="PANTHER" id="PTHR11808">
    <property type="entry name" value="TRANS-SULFURATION ENZYME FAMILY MEMBER"/>
    <property type="match status" value="1"/>
</dbReference>
<organism evidence="4 5">
    <name type="scientific">Glycocaulis alkaliphilus</name>
    <dbReference type="NCBI Taxonomy" id="1434191"/>
    <lineage>
        <taxon>Bacteria</taxon>
        <taxon>Pseudomonadati</taxon>
        <taxon>Pseudomonadota</taxon>
        <taxon>Alphaproteobacteria</taxon>
        <taxon>Maricaulales</taxon>
        <taxon>Maricaulaceae</taxon>
        <taxon>Glycocaulis</taxon>
    </lineage>
</organism>
<keyword evidence="5" id="KW-1185">Reference proteome</keyword>
<evidence type="ECO:0000256" key="3">
    <source>
        <dbReference type="RuleBase" id="RU362118"/>
    </source>
</evidence>